<accession>A0A645BIX9</accession>
<name>A0A645BIX9_9ZZZZ</name>
<dbReference type="AlphaFoldDB" id="A0A645BIX9"/>
<evidence type="ECO:0000313" key="2">
    <source>
        <dbReference type="EMBL" id="MPM65419.1"/>
    </source>
</evidence>
<reference evidence="2" key="1">
    <citation type="submission" date="2019-08" db="EMBL/GenBank/DDBJ databases">
        <authorList>
            <person name="Kucharzyk K."/>
            <person name="Murdoch R.W."/>
            <person name="Higgins S."/>
            <person name="Loffler F."/>
        </authorList>
    </citation>
    <scope>NUCLEOTIDE SEQUENCE</scope>
</reference>
<gene>
    <name evidence="2" type="ORF">SDC9_112315</name>
</gene>
<feature type="region of interest" description="Disordered" evidence="1">
    <location>
        <begin position="126"/>
        <end position="179"/>
    </location>
</feature>
<dbReference type="EMBL" id="VSSQ01020506">
    <property type="protein sequence ID" value="MPM65419.1"/>
    <property type="molecule type" value="Genomic_DNA"/>
</dbReference>
<proteinExistence type="predicted"/>
<evidence type="ECO:0000256" key="1">
    <source>
        <dbReference type="SAM" id="MobiDB-lite"/>
    </source>
</evidence>
<protein>
    <submittedName>
        <fullName evidence="2">Uncharacterized protein</fullName>
    </submittedName>
</protein>
<comment type="caution">
    <text evidence="2">The sequence shown here is derived from an EMBL/GenBank/DDBJ whole genome shotgun (WGS) entry which is preliminary data.</text>
</comment>
<sequence>MSKRVRPEAGSNRATRVRPLSTTTRTPSMVRLLSAMAVASTILRNGTLQGRMARRCSARSSLPYKGRIIVSGSAICWRNRSSTRRISASPGKNTSMLPVSSRHARITNEVTSDTVSRASWRSKWRIATGKQRPSPRRIGTPPNSAATASHSSVADIASSFRSERNERRTSSVKASARSA</sequence>
<feature type="compositionally biased region" description="Polar residues" evidence="1">
    <location>
        <begin position="141"/>
        <end position="152"/>
    </location>
</feature>
<organism evidence="2">
    <name type="scientific">bioreactor metagenome</name>
    <dbReference type="NCBI Taxonomy" id="1076179"/>
    <lineage>
        <taxon>unclassified sequences</taxon>
        <taxon>metagenomes</taxon>
        <taxon>ecological metagenomes</taxon>
    </lineage>
</organism>
<feature type="region of interest" description="Disordered" evidence="1">
    <location>
        <begin position="1"/>
        <end position="24"/>
    </location>
</feature>